<dbReference type="Pfam" id="PF13193">
    <property type="entry name" value="AMP-binding_C"/>
    <property type="match status" value="1"/>
</dbReference>
<accession>A0A250JGJ6</accession>
<dbReference type="PANTHER" id="PTHR43767:SF1">
    <property type="entry name" value="NONRIBOSOMAL PEPTIDE SYNTHASE PES1 (EUROFUNG)-RELATED"/>
    <property type="match status" value="1"/>
</dbReference>
<dbReference type="RefSeq" id="WP_232537104.1">
    <property type="nucleotide sequence ID" value="NZ_CP022098.1"/>
</dbReference>
<dbReference type="InterPro" id="IPR020845">
    <property type="entry name" value="AMP-binding_CS"/>
</dbReference>
<evidence type="ECO:0000313" key="3">
    <source>
        <dbReference type="EMBL" id="ATB42740.1"/>
    </source>
</evidence>
<dbReference type="PROSITE" id="PS00455">
    <property type="entry name" value="AMP_BINDING"/>
    <property type="match status" value="1"/>
</dbReference>
<dbReference type="InterPro" id="IPR000873">
    <property type="entry name" value="AMP-dep_synth/lig_dom"/>
</dbReference>
<evidence type="ECO:0000259" key="2">
    <source>
        <dbReference type="Pfam" id="PF13193"/>
    </source>
</evidence>
<protein>
    <submittedName>
        <fullName evidence="3">AMP-dependent synthetase</fullName>
    </submittedName>
</protein>
<reference evidence="3 4" key="1">
    <citation type="submission" date="2017-06" db="EMBL/GenBank/DDBJ databases">
        <title>Sequencing and comparative analysis of myxobacterial genomes.</title>
        <authorList>
            <person name="Rupp O."/>
            <person name="Goesmann A."/>
            <person name="Sogaard-Andersen L."/>
        </authorList>
    </citation>
    <scope>NUCLEOTIDE SEQUENCE [LARGE SCALE GENOMIC DNA]</scope>
    <source>
        <strain evidence="3 4">DSM 52655</strain>
    </source>
</reference>
<evidence type="ECO:0000313" key="4">
    <source>
        <dbReference type="Proteomes" id="UP000217257"/>
    </source>
</evidence>
<dbReference type="PANTHER" id="PTHR43767">
    <property type="entry name" value="LONG-CHAIN-FATTY-ACID--COA LIGASE"/>
    <property type="match status" value="1"/>
</dbReference>
<feature type="domain" description="AMP-binding enzyme C-terminal" evidence="2">
    <location>
        <begin position="422"/>
        <end position="496"/>
    </location>
</feature>
<organism evidence="3 4">
    <name type="scientific">Cystobacter fuscus</name>
    <dbReference type="NCBI Taxonomy" id="43"/>
    <lineage>
        <taxon>Bacteria</taxon>
        <taxon>Pseudomonadati</taxon>
        <taxon>Myxococcota</taxon>
        <taxon>Myxococcia</taxon>
        <taxon>Myxococcales</taxon>
        <taxon>Cystobacterineae</taxon>
        <taxon>Archangiaceae</taxon>
        <taxon>Cystobacter</taxon>
    </lineage>
</organism>
<dbReference type="InterPro" id="IPR042099">
    <property type="entry name" value="ANL_N_sf"/>
</dbReference>
<dbReference type="Pfam" id="PF00501">
    <property type="entry name" value="AMP-binding"/>
    <property type="match status" value="1"/>
</dbReference>
<dbReference type="Proteomes" id="UP000217257">
    <property type="component" value="Chromosome"/>
</dbReference>
<feature type="domain" description="AMP-dependent synthetase/ligase" evidence="1">
    <location>
        <begin position="17"/>
        <end position="371"/>
    </location>
</feature>
<dbReference type="EMBL" id="CP022098">
    <property type="protein sequence ID" value="ATB42740.1"/>
    <property type="molecule type" value="Genomic_DNA"/>
</dbReference>
<name>A0A250JGJ6_9BACT</name>
<dbReference type="InterPro" id="IPR050237">
    <property type="entry name" value="ATP-dep_AMP-bd_enzyme"/>
</dbReference>
<dbReference type="AlphaFoldDB" id="A0A250JGJ6"/>
<dbReference type="GO" id="GO:0016878">
    <property type="term" value="F:acid-thiol ligase activity"/>
    <property type="evidence" value="ECO:0007669"/>
    <property type="project" value="UniProtKB-ARBA"/>
</dbReference>
<gene>
    <name evidence="3" type="ORF">CYFUS_008219</name>
</gene>
<evidence type="ECO:0000259" key="1">
    <source>
        <dbReference type="Pfam" id="PF00501"/>
    </source>
</evidence>
<dbReference type="SUPFAM" id="SSF56801">
    <property type="entry name" value="Acetyl-CoA synthetase-like"/>
    <property type="match status" value="1"/>
</dbReference>
<sequence>MTDLMFPQTVLDRMRDDGDRIWFEHGSRRVTAAEILRTTRRVASGLRAAGVGPGSGLAVSASVTPETFAAMMAAWALGARIAGIRPGLTSGQLTHLLGDRVDALLIDPANNTAEMREAAGKLPVLCLGAAPDLPDVLAAADDGAPLRASGRPGDVARIIYTSGSTGNPKGGVQTYAAISQDWPAYPEYWSPAIREMASGMQRHLLFGTLNSQVALDYALVALLGGGMVVIPESMDLRPFFPTVIARHRITSSILSVPRLYQMLDSLRTDPVDVSSLRTLMVSGSPLNPQRYAESLRRLGPVVFQGYGQTEAGLLSMLTPREALASKGALESVGRLHHRVKLEVRGPNGSQMPPGEVGELFVQTPYQTSGYWADPQEAAEVFVNGWIRTRDLGYVDGDGYVHLAGRARDVIIVNANVYYAGPIERVLAEHPSVDQAYVVGKDDEQTGEAVHAFVVPRPGAQPDVGELRDWVVGRLGQACAPRTVTFITEVPVGPSGKPNKRALASR</sequence>
<dbReference type="InterPro" id="IPR045851">
    <property type="entry name" value="AMP-bd_C_sf"/>
</dbReference>
<dbReference type="KEGG" id="cfus:CYFUS_008219"/>
<dbReference type="Gene3D" id="3.40.50.12780">
    <property type="entry name" value="N-terminal domain of ligase-like"/>
    <property type="match status" value="1"/>
</dbReference>
<proteinExistence type="predicted"/>
<dbReference type="Gene3D" id="3.30.300.30">
    <property type="match status" value="1"/>
</dbReference>
<dbReference type="InterPro" id="IPR025110">
    <property type="entry name" value="AMP-bd_C"/>
</dbReference>